<dbReference type="Proteomes" id="UP001431209">
    <property type="component" value="Unassembled WGS sequence"/>
</dbReference>
<evidence type="ECO:0000313" key="6">
    <source>
        <dbReference type="Proteomes" id="UP001431209"/>
    </source>
</evidence>
<protein>
    <recommendedName>
        <fullName evidence="4">RRM domain-containing protein</fullName>
    </recommendedName>
</protein>
<dbReference type="GO" id="GO:0000398">
    <property type="term" value="P:mRNA splicing, via spliceosome"/>
    <property type="evidence" value="ECO:0007669"/>
    <property type="project" value="TreeGrafter"/>
</dbReference>
<dbReference type="SMART" id="SM00360">
    <property type="entry name" value="RRM"/>
    <property type="match status" value="1"/>
</dbReference>
<proteinExistence type="predicted"/>
<feature type="region of interest" description="Disordered" evidence="3">
    <location>
        <begin position="177"/>
        <end position="274"/>
    </location>
</feature>
<dbReference type="PROSITE" id="PS50102">
    <property type="entry name" value="RRM"/>
    <property type="match status" value="1"/>
</dbReference>
<accession>A0AAW2YVN2</accession>
<feature type="compositionally biased region" description="Low complexity" evidence="3">
    <location>
        <begin position="32"/>
        <end position="46"/>
    </location>
</feature>
<keyword evidence="1 2" id="KW-0694">RNA-binding</keyword>
<dbReference type="SUPFAM" id="SSF54928">
    <property type="entry name" value="RNA-binding domain, RBD"/>
    <property type="match status" value="1"/>
</dbReference>
<dbReference type="GO" id="GO:0005737">
    <property type="term" value="C:cytoplasm"/>
    <property type="evidence" value="ECO:0007669"/>
    <property type="project" value="TreeGrafter"/>
</dbReference>
<feature type="compositionally biased region" description="Low complexity" evidence="3">
    <location>
        <begin position="10"/>
        <end position="20"/>
    </location>
</feature>
<feature type="compositionally biased region" description="Basic residues" evidence="3">
    <location>
        <begin position="180"/>
        <end position="190"/>
    </location>
</feature>
<sequence length="274" mass="31825">MVETARSRSRSISYSSGSRSPSPPRRRRHRSSSYSSSDSSSSSPSPKRSPKERPRKPSVSPRRKRSVSPPRRRSISPTRRNNRELSPVRRARTPPQENREVLIKGLTKIISAEHLKEMLSEYGLIKKVEIQNDDKTGYSRGFATAEFDKHQDAVKAIEHLDEGQIDGKIVRVCFKDVTKHQRNNRRRSPRGRPYSPPRHNRRGSQYRGRGGRGSDDRYRDNYNRRRSPSPYDRRRRDYSRSRSRSPVGRRQQHHSPEPTNNQTNTQKTTTSDSK</sequence>
<evidence type="ECO:0000256" key="1">
    <source>
        <dbReference type="ARBA" id="ARBA00022884"/>
    </source>
</evidence>
<dbReference type="GO" id="GO:0003723">
    <property type="term" value="F:RNA binding"/>
    <property type="evidence" value="ECO:0007669"/>
    <property type="project" value="UniProtKB-UniRule"/>
</dbReference>
<dbReference type="InterPro" id="IPR000504">
    <property type="entry name" value="RRM_dom"/>
</dbReference>
<evidence type="ECO:0000313" key="5">
    <source>
        <dbReference type="EMBL" id="KAL0481503.1"/>
    </source>
</evidence>
<feature type="region of interest" description="Disordered" evidence="3">
    <location>
        <begin position="1"/>
        <end position="99"/>
    </location>
</feature>
<dbReference type="PANTHER" id="PTHR15481">
    <property type="entry name" value="RIBONUCLEIC ACID BINDING PROTEIN S1"/>
    <property type="match status" value="1"/>
</dbReference>
<reference evidence="5 6" key="1">
    <citation type="submission" date="2024-03" db="EMBL/GenBank/DDBJ databases">
        <title>The Acrasis kona genome and developmental transcriptomes reveal deep origins of eukaryotic multicellular pathways.</title>
        <authorList>
            <person name="Sheikh S."/>
            <person name="Fu C.-J."/>
            <person name="Brown M.W."/>
            <person name="Baldauf S.L."/>
        </authorList>
    </citation>
    <scope>NUCLEOTIDE SEQUENCE [LARGE SCALE GENOMIC DNA]</scope>
    <source>
        <strain evidence="5 6">ATCC MYA-3509</strain>
    </source>
</reference>
<evidence type="ECO:0000256" key="3">
    <source>
        <dbReference type="SAM" id="MobiDB-lite"/>
    </source>
</evidence>
<feature type="compositionally biased region" description="Basic and acidic residues" evidence="3">
    <location>
        <begin position="231"/>
        <end position="240"/>
    </location>
</feature>
<keyword evidence="6" id="KW-1185">Reference proteome</keyword>
<evidence type="ECO:0000256" key="2">
    <source>
        <dbReference type="PROSITE-ProRule" id="PRU00176"/>
    </source>
</evidence>
<feature type="compositionally biased region" description="Basic and acidic residues" evidence="3">
    <location>
        <begin position="212"/>
        <end position="223"/>
    </location>
</feature>
<dbReference type="AlphaFoldDB" id="A0AAW2YVN2"/>
<feature type="domain" description="RRM" evidence="4">
    <location>
        <begin position="99"/>
        <end position="177"/>
    </location>
</feature>
<gene>
    <name evidence="5" type="ORF">AKO1_011236</name>
</gene>
<name>A0AAW2YVN2_9EUKA</name>
<dbReference type="InterPro" id="IPR012677">
    <property type="entry name" value="Nucleotide-bd_a/b_plait_sf"/>
</dbReference>
<feature type="compositionally biased region" description="Low complexity" evidence="3">
    <location>
        <begin position="259"/>
        <end position="274"/>
    </location>
</feature>
<dbReference type="InterPro" id="IPR035979">
    <property type="entry name" value="RBD_domain_sf"/>
</dbReference>
<feature type="compositionally biased region" description="Basic residues" evidence="3">
    <location>
        <begin position="48"/>
        <end position="74"/>
    </location>
</feature>
<dbReference type="Gene3D" id="3.30.70.330">
    <property type="match status" value="1"/>
</dbReference>
<dbReference type="PANTHER" id="PTHR15481:SF0">
    <property type="entry name" value="LD23870P-RELATED"/>
    <property type="match status" value="1"/>
</dbReference>
<dbReference type="Pfam" id="PF00076">
    <property type="entry name" value="RRM_1"/>
    <property type="match status" value="1"/>
</dbReference>
<evidence type="ECO:0000259" key="4">
    <source>
        <dbReference type="PROSITE" id="PS50102"/>
    </source>
</evidence>
<dbReference type="GO" id="GO:0061574">
    <property type="term" value="C:ASAP complex"/>
    <property type="evidence" value="ECO:0007669"/>
    <property type="project" value="TreeGrafter"/>
</dbReference>
<comment type="caution">
    <text evidence="5">The sequence shown here is derived from an EMBL/GenBank/DDBJ whole genome shotgun (WGS) entry which is preliminary data.</text>
</comment>
<dbReference type="GO" id="GO:0005654">
    <property type="term" value="C:nucleoplasm"/>
    <property type="evidence" value="ECO:0007669"/>
    <property type="project" value="TreeGrafter"/>
</dbReference>
<dbReference type="EMBL" id="JAOPGA020000768">
    <property type="protein sequence ID" value="KAL0481503.1"/>
    <property type="molecule type" value="Genomic_DNA"/>
</dbReference>
<organism evidence="5 6">
    <name type="scientific">Acrasis kona</name>
    <dbReference type="NCBI Taxonomy" id="1008807"/>
    <lineage>
        <taxon>Eukaryota</taxon>
        <taxon>Discoba</taxon>
        <taxon>Heterolobosea</taxon>
        <taxon>Tetramitia</taxon>
        <taxon>Eutetramitia</taxon>
        <taxon>Acrasidae</taxon>
        <taxon>Acrasis</taxon>
    </lineage>
</organism>